<gene>
    <name evidence="4" type="ORF">K443DRAFT_677910</name>
</gene>
<dbReference type="Pfam" id="PF02661">
    <property type="entry name" value="Fic"/>
    <property type="match status" value="1"/>
</dbReference>
<keyword evidence="2" id="KW-0547">Nucleotide-binding</keyword>
<accession>A0A0C9Y1V9</accession>
<proteinExistence type="predicted"/>
<dbReference type="OrthoDB" id="439046at2759"/>
<dbReference type="PANTHER" id="PTHR13504:SF38">
    <property type="entry name" value="FIDO DOMAIN-CONTAINING PROTEIN"/>
    <property type="match status" value="1"/>
</dbReference>
<organism evidence="4 5">
    <name type="scientific">Laccaria amethystina LaAM-08-1</name>
    <dbReference type="NCBI Taxonomy" id="1095629"/>
    <lineage>
        <taxon>Eukaryota</taxon>
        <taxon>Fungi</taxon>
        <taxon>Dikarya</taxon>
        <taxon>Basidiomycota</taxon>
        <taxon>Agaricomycotina</taxon>
        <taxon>Agaricomycetes</taxon>
        <taxon>Agaricomycetidae</taxon>
        <taxon>Agaricales</taxon>
        <taxon>Agaricineae</taxon>
        <taxon>Hydnangiaceae</taxon>
        <taxon>Laccaria</taxon>
    </lineage>
</organism>
<evidence type="ECO:0000313" key="4">
    <source>
        <dbReference type="EMBL" id="KIK02018.1"/>
    </source>
</evidence>
<dbReference type="EMBL" id="KN838598">
    <property type="protein sequence ID" value="KIK02018.1"/>
    <property type="molecule type" value="Genomic_DNA"/>
</dbReference>
<dbReference type="HOGENOM" id="CLU_566274_0_0_1"/>
<keyword evidence="2" id="KW-0067">ATP-binding</keyword>
<dbReference type="PROSITE" id="PS51459">
    <property type="entry name" value="FIDO"/>
    <property type="match status" value="1"/>
</dbReference>
<protein>
    <recommendedName>
        <fullName evidence="3">Fido domain-containing protein</fullName>
    </recommendedName>
</protein>
<dbReference type="PANTHER" id="PTHR13504">
    <property type="entry name" value="FIDO DOMAIN-CONTAINING PROTEIN DDB_G0283145"/>
    <property type="match status" value="1"/>
</dbReference>
<feature type="active site" evidence="1">
    <location>
        <position position="374"/>
    </location>
</feature>
<dbReference type="Gene3D" id="1.10.3290.10">
    <property type="entry name" value="Fido-like domain"/>
    <property type="match status" value="1"/>
</dbReference>
<dbReference type="GO" id="GO:0005524">
    <property type="term" value="F:ATP binding"/>
    <property type="evidence" value="ECO:0007669"/>
    <property type="project" value="UniProtKB-KW"/>
</dbReference>
<evidence type="ECO:0000313" key="5">
    <source>
        <dbReference type="Proteomes" id="UP000054477"/>
    </source>
</evidence>
<reference evidence="4 5" key="1">
    <citation type="submission" date="2014-04" db="EMBL/GenBank/DDBJ databases">
        <authorList>
            <consortium name="DOE Joint Genome Institute"/>
            <person name="Kuo A."/>
            <person name="Kohler A."/>
            <person name="Nagy L.G."/>
            <person name="Floudas D."/>
            <person name="Copeland A."/>
            <person name="Barry K.W."/>
            <person name="Cichocki N."/>
            <person name="Veneault-Fourrey C."/>
            <person name="LaButti K."/>
            <person name="Lindquist E.A."/>
            <person name="Lipzen A."/>
            <person name="Lundell T."/>
            <person name="Morin E."/>
            <person name="Murat C."/>
            <person name="Sun H."/>
            <person name="Tunlid A."/>
            <person name="Henrissat B."/>
            <person name="Grigoriev I.V."/>
            <person name="Hibbett D.S."/>
            <person name="Martin F."/>
            <person name="Nordberg H.P."/>
            <person name="Cantor M.N."/>
            <person name="Hua S.X."/>
        </authorList>
    </citation>
    <scope>NUCLEOTIDE SEQUENCE [LARGE SCALE GENOMIC DNA]</scope>
    <source>
        <strain evidence="4 5">LaAM-08-1</strain>
    </source>
</reference>
<name>A0A0C9Y1V9_9AGAR</name>
<dbReference type="InterPro" id="IPR036597">
    <property type="entry name" value="Fido-like_dom_sf"/>
</dbReference>
<feature type="binding site" evidence="2">
    <location>
        <begin position="378"/>
        <end position="385"/>
    </location>
    <ligand>
        <name>ATP</name>
        <dbReference type="ChEBI" id="CHEBI:30616"/>
    </ligand>
</feature>
<sequence length="482" mass="54394">MSAQFPPTQVGGHVSNRSISIMQVSEVDSTETRPPTSNMEVRKLKFPCTPVPFDPAGPYAIDESVLTSEQYIIWAKSCEAFSVAHKLAGWDRLYYDLREAQALVGRGRDEQFDHHVDLVDTYVERLLRGNDVAWNQLDDPENQTWLRKWTPLRAMPDEVKITPEINILLNTVFKEWNELKARLPPDETVRRYDRLLSIETNELEGLFSLHGKSISRLVRIGFFPPAVVVLKEGSLYFETLDEAPSKVAQVCEDMLKAIRVVVLQSEGKIPIDAASIKQLHFECTFHSRFIIADPGPPVIYGITFPGTFRQAVCSTAYPAGGKIGVVQYCNFREVPDEMDKMLSLFNQYLSNVPGSPINALKIAAWCHTWFSAIHPFGDGNGRVGRLLSSIPLLRCGLPPVNIIASKTSKKEYVDALVKAQFNDEFLPLITVILNGMLESLSYLRRNCLEEEPGDEGYKHGGEYGKTKMRIRLRLRVPRRVNA</sequence>
<keyword evidence="5" id="KW-1185">Reference proteome</keyword>
<dbReference type="AlphaFoldDB" id="A0A0C9Y1V9"/>
<evidence type="ECO:0000256" key="1">
    <source>
        <dbReference type="PIRSR" id="PIRSR640198-1"/>
    </source>
</evidence>
<feature type="domain" description="Fido" evidence="3">
    <location>
        <begin position="271"/>
        <end position="434"/>
    </location>
</feature>
<dbReference type="Proteomes" id="UP000054477">
    <property type="component" value="Unassembled WGS sequence"/>
</dbReference>
<dbReference type="STRING" id="1095629.A0A0C9Y1V9"/>
<evidence type="ECO:0000256" key="2">
    <source>
        <dbReference type="PIRSR" id="PIRSR640198-2"/>
    </source>
</evidence>
<dbReference type="SUPFAM" id="SSF140931">
    <property type="entry name" value="Fic-like"/>
    <property type="match status" value="1"/>
</dbReference>
<evidence type="ECO:0000259" key="3">
    <source>
        <dbReference type="PROSITE" id="PS51459"/>
    </source>
</evidence>
<reference evidence="5" key="2">
    <citation type="submission" date="2015-01" db="EMBL/GenBank/DDBJ databases">
        <title>Evolutionary Origins and Diversification of the Mycorrhizal Mutualists.</title>
        <authorList>
            <consortium name="DOE Joint Genome Institute"/>
            <consortium name="Mycorrhizal Genomics Consortium"/>
            <person name="Kohler A."/>
            <person name="Kuo A."/>
            <person name="Nagy L.G."/>
            <person name="Floudas D."/>
            <person name="Copeland A."/>
            <person name="Barry K.W."/>
            <person name="Cichocki N."/>
            <person name="Veneault-Fourrey C."/>
            <person name="LaButti K."/>
            <person name="Lindquist E.A."/>
            <person name="Lipzen A."/>
            <person name="Lundell T."/>
            <person name="Morin E."/>
            <person name="Murat C."/>
            <person name="Riley R."/>
            <person name="Ohm R."/>
            <person name="Sun H."/>
            <person name="Tunlid A."/>
            <person name="Henrissat B."/>
            <person name="Grigoriev I.V."/>
            <person name="Hibbett D.S."/>
            <person name="Martin F."/>
        </authorList>
    </citation>
    <scope>NUCLEOTIDE SEQUENCE [LARGE SCALE GENOMIC DNA]</scope>
    <source>
        <strain evidence="5">LaAM-08-1</strain>
    </source>
</reference>
<dbReference type="InterPro" id="IPR003812">
    <property type="entry name" value="Fido"/>
</dbReference>
<dbReference type="InterPro" id="IPR040198">
    <property type="entry name" value="Fido_containing"/>
</dbReference>